<protein>
    <submittedName>
        <fullName evidence="1">Uncharacterized protein</fullName>
    </submittedName>
</protein>
<comment type="caution">
    <text evidence="1">The sequence shown here is derived from an EMBL/GenBank/DDBJ whole genome shotgun (WGS) entry which is preliminary data.</text>
</comment>
<name>A0A9J5WYD6_SOLCO</name>
<gene>
    <name evidence="1" type="ORF">H5410_051430</name>
</gene>
<accession>A0A9J5WYD6</accession>
<dbReference type="EMBL" id="JACXVP010000010">
    <property type="protein sequence ID" value="KAG5580803.1"/>
    <property type="molecule type" value="Genomic_DNA"/>
</dbReference>
<keyword evidence="2" id="KW-1185">Reference proteome</keyword>
<dbReference type="Proteomes" id="UP000824120">
    <property type="component" value="Chromosome 10"/>
</dbReference>
<evidence type="ECO:0000313" key="1">
    <source>
        <dbReference type="EMBL" id="KAG5580803.1"/>
    </source>
</evidence>
<dbReference type="AlphaFoldDB" id="A0A9J5WYD6"/>
<proteinExistence type="predicted"/>
<organism evidence="1 2">
    <name type="scientific">Solanum commersonii</name>
    <name type="common">Commerson's wild potato</name>
    <name type="synonym">Commerson's nightshade</name>
    <dbReference type="NCBI Taxonomy" id="4109"/>
    <lineage>
        <taxon>Eukaryota</taxon>
        <taxon>Viridiplantae</taxon>
        <taxon>Streptophyta</taxon>
        <taxon>Embryophyta</taxon>
        <taxon>Tracheophyta</taxon>
        <taxon>Spermatophyta</taxon>
        <taxon>Magnoliopsida</taxon>
        <taxon>eudicotyledons</taxon>
        <taxon>Gunneridae</taxon>
        <taxon>Pentapetalae</taxon>
        <taxon>asterids</taxon>
        <taxon>lamiids</taxon>
        <taxon>Solanales</taxon>
        <taxon>Solanaceae</taxon>
        <taxon>Solanoideae</taxon>
        <taxon>Solaneae</taxon>
        <taxon>Solanum</taxon>
    </lineage>
</organism>
<reference evidence="1 2" key="1">
    <citation type="submission" date="2020-09" db="EMBL/GenBank/DDBJ databases">
        <title>De no assembly of potato wild relative species, Solanum commersonii.</title>
        <authorList>
            <person name="Cho K."/>
        </authorList>
    </citation>
    <scope>NUCLEOTIDE SEQUENCE [LARGE SCALE GENOMIC DNA]</scope>
    <source>
        <strain evidence="1">LZ3.2</strain>
        <tissue evidence="1">Leaf</tissue>
    </source>
</reference>
<sequence length="96" mass="10364">MYQKLLLAPLCVEISCHSNGESENVSSPRDRSILVYPQASASGRVVCCTHKLYLQLDGCMSMNRVKCVALTLMVSSSDVNGQTNMYTGVTKDSGGN</sequence>
<evidence type="ECO:0000313" key="2">
    <source>
        <dbReference type="Proteomes" id="UP000824120"/>
    </source>
</evidence>
<dbReference type="OrthoDB" id="10316620at2759"/>